<comment type="similarity">
    <text evidence="2">Belongs to the SMC family. SMC4 subfamily.</text>
</comment>
<dbReference type="EMBL" id="GEZM01016903">
    <property type="protein sequence ID" value="JAV91056.1"/>
    <property type="molecule type" value="Transcribed_RNA"/>
</dbReference>
<dbReference type="SUPFAM" id="SSF75553">
    <property type="entry name" value="Smc hinge domain"/>
    <property type="match status" value="1"/>
</dbReference>
<dbReference type="FunFam" id="3.40.50.300:FF:000481">
    <property type="entry name" value="Structural maintenance of chromosomes 4"/>
    <property type="match status" value="1"/>
</dbReference>
<evidence type="ECO:0000256" key="13">
    <source>
        <dbReference type="SAM" id="MobiDB-lite"/>
    </source>
</evidence>
<dbReference type="FunFam" id="3.40.50.300:FF:000585">
    <property type="entry name" value="Structural maintenance of chromosomes 4"/>
    <property type="match status" value="1"/>
</dbReference>
<keyword evidence="7 12" id="KW-0175">Coiled coil</keyword>
<dbReference type="Gene3D" id="1.20.1060.20">
    <property type="match status" value="1"/>
</dbReference>
<dbReference type="GO" id="GO:0005524">
    <property type="term" value="F:ATP binding"/>
    <property type="evidence" value="ECO:0007669"/>
    <property type="project" value="UniProtKB-KW"/>
</dbReference>
<evidence type="ECO:0000256" key="10">
    <source>
        <dbReference type="ARBA" id="ARBA00023306"/>
    </source>
</evidence>
<feature type="domain" description="SMC hinge" evidence="14">
    <location>
        <begin position="592"/>
        <end position="708"/>
    </location>
</feature>
<evidence type="ECO:0000256" key="6">
    <source>
        <dbReference type="ARBA" id="ARBA00022840"/>
    </source>
</evidence>
<keyword evidence="5" id="KW-0498">Mitosis</keyword>
<evidence type="ECO:0000256" key="3">
    <source>
        <dbReference type="ARBA" id="ARBA00022618"/>
    </source>
</evidence>
<feature type="region of interest" description="Disordered" evidence="13">
    <location>
        <begin position="1"/>
        <end position="39"/>
    </location>
</feature>
<dbReference type="Gene3D" id="3.40.50.300">
    <property type="entry name" value="P-loop containing nucleotide triphosphate hydrolases"/>
    <property type="match status" value="2"/>
</dbReference>
<dbReference type="GO" id="GO:0005634">
    <property type="term" value="C:nucleus"/>
    <property type="evidence" value="ECO:0007669"/>
    <property type="project" value="UniProtKB-SubCell"/>
</dbReference>
<feature type="compositionally biased region" description="Polar residues" evidence="13">
    <location>
        <begin position="1273"/>
        <end position="1287"/>
    </location>
</feature>
<dbReference type="Pfam" id="PF02463">
    <property type="entry name" value="SMC_N"/>
    <property type="match status" value="2"/>
</dbReference>
<evidence type="ECO:0000256" key="12">
    <source>
        <dbReference type="SAM" id="Coils"/>
    </source>
</evidence>
<keyword evidence="9 11" id="KW-0539">Nucleus</keyword>
<evidence type="ECO:0000256" key="5">
    <source>
        <dbReference type="ARBA" id="ARBA00022776"/>
    </source>
</evidence>
<feature type="region of interest" description="Disordered" evidence="13">
    <location>
        <begin position="1268"/>
        <end position="1313"/>
    </location>
</feature>
<dbReference type="GO" id="GO:0000796">
    <property type="term" value="C:condensin complex"/>
    <property type="evidence" value="ECO:0007669"/>
    <property type="project" value="TreeGrafter"/>
</dbReference>
<name>A0A1Y1N3Y5_PHOPY</name>
<dbReference type="Gene3D" id="3.30.70.1620">
    <property type="match status" value="1"/>
</dbReference>
<evidence type="ECO:0000256" key="11">
    <source>
        <dbReference type="PIRNR" id="PIRNR005719"/>
    </source>
</evidence>
<proteinExistence type="inferred from homology"/>
<evidence type="ECO:0000256" key="8">
    <source>
        <dbReference type="ARBA" id="ARBA00023067"/>
    </source>
</evidence>
<evidence type="ECO:0000256" key="4">
    <source>
        <dbReference type="ARBA" id="ARBA00022741"/>
    </source>
</evidence>
<evidence type="ECO:0000256" key="1">
    <source>
        <dbReference type="ARBA" id="ARBA00004123"/>
    </source>
</evidence>
<protein>
    <recommendedName>
        <fullName evidence="11">Structural maintenance of chromosomes protein</fullName>
    </recommendedName>
</protein>
<evidence type="ECO:0000256" key="9">
    <source>
        <dbReference type="ARBA" id="ARBA00023242"/>
    </source>
</evidence>
<dbReference type="GO" id="GO:0007076">
    <property type="term" value="P:mitotic chromosome condensation"/>
    <property type="evidence" value="ECO:0007669"/>
    <property type="project" value="TreeGrafter"/>
</dbReference>
<dbReference type="Gene3D" id="1.20.5.170">
    <property type="match status" value="1"/>
</dbReference>
<dbReference type="PANTHER" id="PTHR18937:SF172">
    <property type="entry name" value="STRUCTURAL MAINTENANCE OF CHROMOSOMES PROTEIN"/>
    <property type="match status" value="1"/>
</dbReference>
<evidence type="ECO:0000259" key="14">
    <source>
        <dbReference type="SMART" id="SM00968"/>
    </source>
</evidence>
<keyword evidence="3" id="KW-0132">Cell division</keyword>
<dbReference type="InterPro" id="IPR024704">
    <property type="entry name" value="SMC"/>
</dbReference>
<feature type="region of interest" description="Disordered" evidence="13">
    <location>
        <begin position="730"/>
        <end position="753"/>
    </location>
</feature>
<dbReference type="InterPro" id="IPR027417">
    <property type="entry name" value="P-loop_NTPase"/>
</dbReference>
<organism evidence="15">
    <name type="scientific">Photinus pyralis</name>
    <name type="common">Common eastern firefly</name>
    <name type="synonym">Lampyris pyralis</name>
    <dbReference type="NCBI Taxonomy" id="7054"/>
    <lineage>
        <taxon>Eukaryota</taxon>
        <taxon>Metazoa</taxon>
        <taxon>Ecdysozoa</taxon>
        <taxon>Arthropoda</taxon>
        <taxon>Hexapoda</taxon>
        <taxon>Insecta</taxon>
        <taxon>Pterygota</taxon>
        <taxon>Neoptera</taxon>
        <taxon>Endopterygota</taxon>
        <taxon>Coleoptera</taxon>
        <taxon>Polyphaga</taxon>
        <taxon>Elateriformia</taxon>
        <taxon>Elateroidea</taxon>
        <taxon>Lampyridae</taxon>
        <taxon>Lampyrinae</taxon>
        <taxon>Photinus</taxon>
    </lineage>
</organism>
<sequence length="1313" mass="150134">MSPRKPEKKTQKRKLPAEDEESEASEHEDLSDEEGGLRVDGIYIPPPPISARTLGSDGPRLIITAISNYFFKSYAETQVLGPFHKCFNAIVGPNGSGKSNVIDAMLFVFGYRATKIRCKKISVLLHNSEHYSNIQTCTVAVRFAEIVDKPGDEYEIVQGSEFEIARTANKDNSSYYTVNGSRVQFKEVAKKLRSYGIDLDHNRFLILQGEVEQIAMMKSKGQSEHETGMLEYLEDIIGTSRYKVPLVKLEERVELLADQRSEKLNRVKLVEKELEELKKPMEDAVEFLELENSIVLSKNIIFQWHICEAEEKIKQIEEEKSEVAAAQNELAEKLAKTHQEKQEGEHNFKEACKKCENLRKRTEKLKEAFGVANNRDIQLQAEMTQTNKTRKKTKELLAEEQKKLVEYERMPKENEDTIQECMVKEAEMTAKKEKLQAEKVKLLASLREATVELQEQKEHLQTELVDLKKEVDETKSAFSLAESELNIFVSTEANEKNKLEHIQNVYANIKENINSRSREIADLKKRIPANKEKLTEARNNLKEAKAQEAEFIDQIRTRRTSLAEVKSSMQATRSRGRVLDSLMKEKREGRCPGLFGRLGDLGAINQKYDVAISTACGPLDNIVVDTVTTAQWCIEFLKRNDVGRATFIALEKQEHLRGRAESSIVTPENVPRLFDLVKIADDRIKPAFYYALRDTLVANDLDQASRIAYGKQRYRVVTLTGQLIETTGTMSGGGKTVSRGRMGQSVAVSTTDPKDVQRMEETLQNMEERIRILRQEQENCEAIINTLEPEVKQMETDVHKFTIELESSKQQEPLIAEQLETQKAKSKSTKADAGTVKKLTQIVNQKKQLYDRATEAANEIQVQVDRLTNEIKEKTVGKMKAMDKNLKDVQNTIDKCKSEITRRNVATKTAQRNFKKSTEKIATMEQDIIDMENKLRSMKAQREEIERDAKELLQSIENITTELGDAEEQCADLKKAVSDLAKEENKIKSDKIEVDQKCKTYNAQINEHKGQIHSYRSKLAHLKLQEIPDQATEELKEFTQDELKEKNIGNIQRQLTFQENQIKSAKPNLNAITEYRKKQMIFIERSKELDELSQKKAKVKEALDNVRQKRKEEFATGYNIIRLKLKEMYQMITLGGDADFEYVDTFDPFTEGIQFNVRPPKKSWKNISNLSGGEKTLSSLALVFALHYYKPSPLYVMDEIDAALDFKNVSIVANYIKERTKNAQFVIISLRSNMFELSDHLIGIYKTFNCTKSITINPRVYDKPKQTAMIPEPQQNGNDDITETPQGVASEDKEVENEPNEIEINGSQMEVDE</sequence>
<dbReference type="PANTHER" id="PTHR18937">
    <property type="entry name" value="STRUCTURAL MAINTENANCE OF CHROMOSOMES SMC FAMILY MEMBER"/>
    <property type="match status" value="1"/>
</dbReference>
<dbReference type="SMART" id="SM00968">
    <property type="entry name" value="SMC_hinge"/>
    <property type="match status" value="1"/>
</dbReference>
<dbReference type="SUPFAM" id="SSF52540">
    <property type="entry name" value="P-loop containing nucleoside triphosphate hydrolases"/>
    <property type="match status" value="1"/>
</dbReference>
<dbReference type="InterPro" id="IPR010935">
    <property type="entry name" value="SMC_hinge"/>
</dbReference>
<reference evidence="15" key="1">
    <citation type="journal article" date="2016" name="Sci. Rep.">
        <title>Molecular characterization of firefly nuptial gifts: a multi-omics approach sheds light on postcopulatory sexual selection.</title>
        <authorList>
            <person name="Al-Wathiqui N."/>
            <person name="Fallon T.R."/>
            <person name="South A."/>
            <person name="Weng J.K."/>
            <person name="Lewis S.M."/>
        </authorList>
    </citation>
    <scope>NUCLEOTIDE SEQUENCE</scope>
</reference>
<accession>A0A1Y1N3Y5</accession>
<dbReference type="InterPro" id="IPR036277">
    <property type="entry name" value="SMC_hinge_sf"/>
</dbReference>
<keyword evidence="6" id="KW-0067">ATP-binding</keyword>
<dbReference type="InterPro" id="IPR003395">
    <property type="entry name" value="RecF/RecN/SMC_N"/>
</dbReference>
<comment type="subcellular location">
    <subcellularLocation>
        <location evidence="1 11">Nucleus</location>
    </subcellularLocation>
</comment>
<evidence type="ECO:0000256" key="2">
    <source>
        <dbReference type="ARBA" id="ARBA00006005"/>
    </source>
</evidence>
<keyword evidence="4" id="KW-0547">Nucleotide-binding</keyword>
<dbReference type="Pfam" id="PF06470">
    <property type="entry name" value="SMC_hinge"/>
    <property type="match status" value="1"/>
</dbReference>
<keyword evidence="8" id="KW-0226">DNA condensation</keyword>
<dbReference type="GO" id="GO:0016887">
    <property type="term" value="F:ATP hydrolysis activity"/>
    <property type="evidence" value="ECO:0007669"/>
    <property type="project" value="InterPro"/>
</dbReference>
<dbReference type="GO" id="GO:0051301">
    <property type="term" value="P:cell division"/>
    <property type="evidence" value="ECO:0007669"/>
    <property type="project" value="UniProtKB-KW"/>
</dbReference>
<evidence type="ECO:0000313" key="15">
    <source>
        <dbReference type="EMBL" id="JAV91056.1"/>
    </source>
</evidence>
<keyword evidence="10" id="KW-0131">Cell cycle</keyword>
<feature type="coiled-coil region" evidence="12">
    <location>
        <begin position="309"/>
        <end position="554"/>
    </location>
</feature>
<feature type="coiled-coil region" evidence="12">
    <location>
        <begin position="836"/>
        <end position="1025"/>
    </location>
</feature>
<dbReference type="PIRSF" id="PIRSF005719">
    <property type="entry name" value="SMC"/>
    <property type="match status" value="1"/>
</dbReference>
<evidence type="ECO:0000256" key="7">
    <source>
        <dbReference type="ARBA" id="ARBA00023054"/>
    </source>
</evidence>
<dbReference type="FunFam" id="3.30.70.1620:FF:000003">
    <property type="entry name" value="Structural maintenance of chromosomes 4"/>
    <property type="match status" value="1"/>
</dbReference>
<feature type="coiled-coil region" evidence="12">
    <location>
        <begin position="756"/>
        <end position="811"/>
    </location>
</feature>